<dbReference type="Proteomes" id="UP001396334">
    <property type="component" value="Unassembled WGS sequence"/>
</dbReference>
<name>A0ABR2RSY7_9ROSI</name>
<gene>
    <name evidence="2" type="ORF">V6N11_007103</name>
</gene>
<dbReference type="EMBL" id="JBBPBN010000021">
    <property type="protein sequence ID" value="KAK9016018.1"/>
    <property type="molecule type" value="Genomic_DNA"/>
</dbReference>
<evidence type="ECO:0000256" key="1">
    <source>
        <dbReference type="SAM" id="MobiDB-lite"/>
    </source>
</evidence>
<protein>
    <submittedName>
        <fullName evidence="2">Uncharacterized protein</fullName>
    </submittedName>
</protein>
<feature type="region of interest" description="Disordered" evidence="1">
    <location>
        <begin position="119"/>
        <end position="139"/>
    </location>
</feature>
<keyword evidence="3" id="KW-1185">Reference proteome</keyword>
<proteinExistence type="predicted"/>
<organism evidence="2 3">
    <name type="scientific">Hibiscus sabdariffa</name>
    <name type="common">roselle</name>
    <dbReference type="NCBI Taxonomy" id="183260"/>
    <lineage>
        <taxon>Eukaryota</taxon>
        <taxon>Viridiplantae</taxon>
        <taxon>Streptophyta</taxon>
        <taxon>Embryophyta</taxon>
        <taxon>Tracheophyta</taxon>
        <taxon>Spermatophyta</taxon>
        <taxon>Magnoliopsida</taxon>
        <taxon>eudicotyledons</taxon>
        <taxon>Gunneridae</taxon>
        <taxon>Pentapetalae</taxon>
        <taxon>rosids</taxon>
        <taxon>malvids</taxon>
        <taxon>Malvales</taxon>
        <taxon>Malvaceae</taxon>
        <taxon>Malvoideae</taxon>
        <taxon>Hibiscus</taxon>
    </lineage>
</organism>
<sequence length="206" mass="22691">MIHQKIVKKSEADDNDSGCVAAVTLTGALQRGSSPIFSQIPNNKVECRKSTPVQSCDRMACGGKEPVIGSYRRDESTCLGALLTLAFLSTTMLPTSTVEVESDSSVKFNVNRITCETDENNYVGPKEKPEPTSNSKKRMPFGNSQVATEYFDFWTSNLAFNTKSSVQAAHFKSRSFSCFPFLDNKDLAEEVNKSLTKGKSFFLLVI</sequence>
<accession>A0ABR2RSY7</accession>
<reference evidence="2 3" key="1">
    <citation type="journal article" date="2024" name="G3 (Bethesda)">
        <title>Genome assembly of Hibiscus sabdariffa L. provides insights into metabolisms of medicinal natural products.</title>
        <authorList>
            <person name="Kim T."/>
        </authorList>
    </citation>
    <scope>NUCLEOTIDE SEQUENCE [LARGE SCALE GENOMIC DNA]</scope>
    <source>
        <strain evidence="2">TK-2024</strain>
        <tissue evidence="2">Old leaves</tissue>
    </source>
</reference>
<evidence type="ECO:0000313" key="3">
    <source>
        <dbReference type="Proteomes" id="UP001396334"/>
    </source>
</evidence>
<comment type="caution">
    <text evidence="2">The sequence shown here is derived from an EMBL/GenBank/DDBJ whole genome shotgun (WGS) entry which is preliminary data.</text>
</comment>
<evidence type="ECO:0000313" key="2">
    <source>
        <dbReference type="EMBL" id="KAK9016018.1"/>
    </source>
</evidence>